<protein>
    <submittedName>
        <fullName evidence="1">Uncharacterized protein</fullName>
    </submittedName>
</protein>
<dbReference type="RefSeq" id="WP_136894808.1">
    <property type="nucleotide sequence ID" value="NZ_SWJE01000005.1"/>
</dbReference>
<accession>A0A4U1I8G8</accession>
<dbReference type="Pfam" id="PF08682">
    <property type="entry name" value="DUF1780"/>
    <property type="match status" value="1"/>
</dbReference>
<dbReference type="InterPro" id="IPR011335">
    <property type="entry name" value="Restrct_endonuc-II-like"/>
</dbReference>
<sequence>MTEQELIDQRIEDLAASAAYFASHNKQERERWVATEFALNLGLTPVQGEIQSIETDPPDVAFRDARFEIKEILDTGRRRHDEYKQELARVRGISKAQDLLKEFTPKDSSVGEIYDLCLKEAASLDKYSNDFKKRTDLLLYVNLHDVMYVAEQPFPDTSALTAIGWRSISFLMGRRSCCLYARPDAPDFLKQAVGRICHRP</sequence>
<proteinExistence type="predicted"/>
<dbReference type="OrthoDB" id="9128874at2"/>
<dbReference type="AlphaFoldDB" id="A0A4U1I8G8"/>
<name>A0A4U1I8G8_9BURK</name>
<dbReference type="Proteomes" id="UP000305539">
    <property type="component" value="Unassembled WGS sequence"/>
</dbReference>
<evidence type="ECO:0000313" key="2">
    <source>
        <dbReference type="Proteomes" id="UP000305539"/>
    </source>
</evidence>
<dbReference type="SUPFAM" id="SSF52980">
    <property type="entry name" value="Restriction endonuclease-like"/>
    <property type="match status" value="1"/>
</dbReference>
<dbReference type="EMBL" id="SWJE01000005">
    <property type="protein sequence ID" value="TKC89746.1"/>
    <property type="molecule type" value="Genomic_DNA"/>
</dbReference>
<reference evidence="1 2" key="1">
    <citation type="submission" date="2019-04" db="EMBL/GenBank/DDBJ databases">
        <title>Trinickia sp. 7GSK02, isolated from subtropical forest soil.</title>
        <authorList>
            <person name="Gao Z.-H."/>
            <person name="Qiu L.-H."/>
        </authorList>
    </citation>
    <scope>NUCLEOTIDE SEQUENCE [LARGE SCALE GENOMIC DNA]</scope>
    <source>
        <strain evidence="1 2">7GSK02</strain>
    </source>
</reference>
<gene>
    <name evidence="1" type="ORF">FAZ69_12610</name>
</gene>
<evidence type="ECO:0000313" key="1">
    <source>
        <dbReference type="EMBL" id="TKC89746.1"/>
    </source>
</evidence>
<dbReference type="InterPro" id="IPR014796">
    <property type="entry name" value="DUF1780"/>
</dbReference>
<dbReference type="CDD" id="cd22342">
    <property type="entry name" value="Pa4535-like"/>
    <property type="match status" value="1"/>
</dbReference>
<keyword evidence="2" id="KW-1185">Reference proteome</keyword>
<dbReference type="Gene3D" id="3.40.1540.10">
    <property type="entry name" value="Protein of unknown function DUF1780, putative endonuclease"/>
    <property type="match status" value="1"/>
</dbReference>
<organism evidence="1 2">
    <name type="scientific">Trinickia terrae</name>
    <dbReference type="NCBI Taxonomy" id="2571161"/>
    <lineage>
        <taxon>Bacteria</taxon>
        <taxon>Pseudomonadati</taxon>
        <taxon>Pseudomonadota</taxon>
        <taxon>Betaproteobacteria</taxon>
        <taxon>Burkholderiales</taxon>
        <taxon>Burkholderiaceae</taxon>
        <taxon>Trinickia</taxon>
    </lineage>
</organism>
<comment type="caution">
    <text evidence="1">The sequence shown here is derived from an EMBL/GenBank/DDBJ whole genome shotgun (WGS) entry which is preliminary data.</text>
</comment>
<dbReference type="InterPro" id="IPR037074">
    <property type="entry name" value="DUF1780_sf"/>
</dbReference>